<dbReference type="GO" id="GO:0006487">
    <property type="term" value="P:protein N-linked glycosylation"/>
    <property type="evidence" value="ECO:0007669"/>
    <property type="project" value="TreeGrafter"/>
</dbReference>
<reference evidence="2 3" key="1">
    <citation type="submission" date="2016-07" db="EMBL/GenBank/DDBJ databases">
        <title>Pervasive Adenine N6-methylation of Active Genes in Fungi.</title>
        <authorList>
            <consortium name="DOE Joint Genome Institute"/>
            <person name="Mondo S.J."/>
            <person name="Dannebaum R.O."/>
            <person name="Kuo R.C."/>
            <person name="Labutti K."/>
            <person name="Haridas S."/>
            <person name="Kuo A."/>
            <person name="Salamov A."/>
            <person name="Ahrendt S.R."/>
            <person name="Lipzen A."/>
            <person name="Sullivan W."/>
            <person name="Andreopoulos W.B."/>
            <person name="Clum A."/>
            <person name="Lindquist E."/>
            <person name="Daum C."/>
            <person name="Ramamoorthy G.K."/>
            <person name="Gryganskyi A."/>
            <person name="Culley D."/>
            <person name="Magnuson J.K."/>
            <person name="James T.Y."/>
            <person name="O'Malley M.A."/>
            <person name="Stajich J.E."/>
            <person name="Spatafora J.W."/>
            <person name="Visel A."/>
            <person name="Grigoriev I.V."/>
        </authorList>
    </citation>
    <scope>NUCLEOTIDE SEQUENCE [LARGE SCALE GENOMIC DNA]</scope>
    <source>
        <strain evidence="2 3">12-1054</strain>
    </source>
</reference>
<dbReference type="GO" id="GO:0000009">
    <property type="term" value="F:alpha-1,6-mannosyltransferase activity"/>
    <property type="evidence" value="ECO:0007669"/>
    <property type="project" value="TreeGrafter"/>
</dbReference>
<dbReference type="STRING" id="56484.A0A1Y2FHJ7"/>
<sequence>MLTSSIQAQSSLFSPFESDRNRVEDEYRAKTVVHYNYHTPIEVQSATITEVDLSAQTTPHAKDPAKHKDRVLILTPLKDAAKYVAHFMDLLGNLTYPHDLIDIAMLVSDSEDETVATLALEADRLQQRLATKFRDIRIFKRDFGAIATSGEQNDVMDRHAFAFQAPRRKMLGKARNYLLSAALRADHAWVLWLDADIEEMPNTVIEDLAAHDKDAIVPAIWFHRYEQDGFDVEGRYDYNSWVESDKGRELGKTLDRDIVLAEGYPEYETGRTHMCRTNDEKRWADITDKERKQEMKLDAVGGVCILVKADVHRMGINFPAYAFENQAETEGFGKMLNRAGLSLVGLPNYVVWHVDTEEKPQ</sequence>
<dbReference type="OMA" id="WVESDKG"/>
<comment type="caution">
    <text evidence="2">The sequence shown here is derived from an EMBL/GenBank/DDBJ whole genome shotgun (WGS) entry which is preliminary data.</text>
</comment>
<gene>
    <name evidence="2" type="ORF">BCR37DRAFT_346746</name>
</gene>
<dbReference type="GO" id="GO:0000136">
    <property type="term" value="C:mannan polymerase complex"/>
    <property type="evidence" value="ECO:0007669"/>
    <property type="project" value="TreeGrafter"/>
</dbReference>
<dbReference type="SUPFAM" id="SSF53448">
    <property type="entry name" value="Nucleotide-diphospho-sugar transferases"/>
    <property type="match status" value="1"/>
</dbReference>
<dbReference type="RefSeq" id="XP_040725658.1">
    <property type="nucleotide sequence ID" value="XM_040867717.1"/>
</dbReference>
<name>A0A1Y2FHJ7_PROLT</name>
<comment type="similarity">
    <text evidence="1">Belongs to the ANP1/MMN9/VAN1 family.</text>
</comment>
<dbReference type="Pfam" id="PF03452">
    <property type="entry name" value="Anp1"/>
    <property type="match status" value="1"/>
</dbReference>
<dbReference type="Gene3D" id="3.90.550.10">
    <property type="entry name" value="Spore Coat Polysaccharide Biosynthesis Protein SpsA, Chain A"/>
    <property type="match status" value="1"/>
</dbReference>
<evidence type="ECO:0000313" key="3">
    <source>
        <dbReference type="Proteomes" id="UP000193685"/>
    </source>
</evidence>
<dbReference type="EMBL" id="MCFI01000008">
    <property type="protein sequence ID" value="ORY83077.1"/>
    <property type="molecule type" value="Genomic_DNA"/>
</dbReference>
<dbReference type="PANTHER" id="PTHR43083">
    <property type="entry name" value="MANNAN POLYMERASE II"/>
    <property type="match status" value="1"/>
</dbReference>
<accession>A0A1Y2FHJ7</accession>
<evidence type="ECO:0000256" key="1">
    <source>
        <dbReference type="ARBA" id="ARBA00037964"/>
    </source>
</evidence>
<dbReference type="InterPro" id="IPR029044">
    <property type="entry name" value="Nucleotide-diphossugar_trans"/>
</dbReference>
<proteinExistence type="inferred from homology"/>
<organism evidence="2 3">
    <name type="scientific">Protomyces lactucae-debilis</name>
    <dbReference type="NCBI Taxonomy" id="2754530"/>
    <lineage>
        <taxon>Eukaryota</taxon>
        <taxon>Fungi</taxon>
        <taxon>Dikarya</taxon>
        <taxon>Ascomycota</taxon>
        <taxon>Taphrinomycotina</taxon>
        <taxon>Taphrinomycetes</taxon>
        <taxon>Taphrinales</taxon>
        <taxon>Protomycetaceae</taxon>
        <taxon>Protomyces</taxon>
    </lineage>
</organism>
<dbReference type="PANTHER" id="PTHR43083:SF4">
    <property type="entry name" value="N-GLYCOSYL-TRANSFERASE (AFU_ORTHOLOGUE AFUA_4G06870)"/>
    <property type="match status" value="1"/>
</dbReference>
<evidence type="ECO:0000313" key="2">
    <source>
        <dbReference type="EMBL" id="ORY83077.1"/>
    </source>
</evidence>
<keyword evidence="3" id="KW-1185">Reference proteome</keyword>
<dbReference type="InterPro" id="IPR052086">
    <property type="entry name" value="Mannan_Polymerase_Subunit"/>
</dbReference>
<protein>
    <submittedName>
        <fullName evidence="2">Anp1-domain-containing protein</fullName>
    </submittedName>
</protein>
<dbReference type="GeneID" id="63784316"/>
<dbReference type="AlphaFoldDB" id="A0A1Y2FHJ7"/>
<dbReference type="OrthoDB" id="204164at2759"/>
<dbReference type="GO" id="GO:0000032">
    <property type="term" value="P:cell wall mannoprotein biosynthetic process"/>
    <property type="evidence" value="ECO:0007669"/>
    <property type="project" value="TreeGrafter"/>
</dbReference>
<dbReference type="Proteomes" id="UP000193685">
    <property type="component" value="Unassembled WGS sequence"/>
</dbReference>
<dbReference type="CDD" id="cd00761">
    <property type="entry name" value="Glyco_tranf_GTA_type"/>
    <property type="match status" value="1"/>
</dbReference>